<dbReference type="InterPro" id="IPR036875">
    <property type="entry name" value="Znf_CCHC_sf"/>
</dbReference>
<feature type="transmembrane region" description="Helical" evidence="8">
    <location>
        <begin position="496"/>
        <end position="518"/>
    </location>
</feature>
<evidence type="ECO:0000256" key="4">
    <source>
        <dbReference type="ARBA" id="ARBA00022970"/>
    </source>
</evidence>
<evidence type="ECO:0000256" key="2">
    <source>
        <dbReference type="ARBA" id="ARBA00022448"/>
    </source>
</evidence>
<dbReference type="GO" id="GO:0008270">
    <property type="term" value="F:zinc ion binding"/>
    <property type="evidence" value="ECO:0007669"/>
    <property type="project" value="UniProtKB-KW"/>
</dbReference>
<dbReference type="Pfam" id="PF00098">
    <property type="entry name" value="zf-CCHC"/>
    <property type="match status" value="1"/>
</dbReference>
<dbReference type="GO" id="GO:0016020">
    <property type="term" value="C:membrane"/>
    <property type="evidence" value="ECO:0007669"/>
    <property type="project" value="UniProtKB-SubCell"/>
</dbReference>
<feature type="transmembrane region" description="Helical" evidence="8">
    <location>
        <begin position="353"/>
        <end position="377"/>
    </location>
</feature>
<keyword evidence="6 8" id="KW-0472">Membrane</keyword>
<protein>
    <submittedName>
        <fullName evidence="10">Amino acid transporter AVT1I</fullName>
    </submittedName>
</protein>
<dbReference type="PANTHER" id="PTHR35317">
    <property type="entry name" value="OS04G0629600 PROTEIN"/>
    <property type="match status" value="1"/>
</dbReference>
<reference evidence="10 11" key="1">
    <citation type="journal article" date="2018" name="PLoS Genet.">
        <title>Population sequencing reveals clonal diversity and ancestral inbreeding in the grapevine cultivar Chardonnay.</title>
        <authorList>
            <person name="Roach M.J."/>
            <person name="Johnson D.L."/>
            <person name="Bohlmann J."/>
            <person name="van Vuuren H.J."/>
            <person name="Jones S.J."/>
            <person name="Pretorius I.S."/>
            <person name="Schmidt S.A."/>
            <person name="Borneman A.R."/>
        </authorList>
    </citation>
    <scope>NUCLEOTIDE SEQUENCE [LARGE SCALE GENOMIC DNA]</scope>
    <source>
        <strain evidence="11">cv. Chardonnay</strain>
        <tissue evidence="10">Leaf</tissue>
    </source>
</reference>
<comment type="subcellular location">
    <subcellularLocation>
        <location evidence="1">Membrane</location>
    </subcellularLocation>
</comment>
<dbReference type="SMART" id="SM00343">
    <property type="entry name" value="ZnF_C2HC"/>
    <property type="match status" value="1"/>
</dbReference>
<accession>A0A438HYV9</accession>
<evidence type="ECO:0000313" key="10">
    <source>
        <dbReference type="EMBL" id="RVW89654.1"/>
    </source>
</evidence>
<evidence type="ECO:0000256" key="6">
    <source>
        <dbReference type="ARBA" id="ARBA00023136"/>
    </source>
</evidence>
<gene>
    <name evidence="10" type="primary">AVT1I_10</name>
    <name evidence="10" type="ORF">CK203_036436</name>
</gene>
<dbReference type="Proteomes" id="UP000288805">
    <property type="component" value="Unassembled WGS sequence"/>
</dbReference>
<keyword evidence="7" id="KW-0863">Zinc-finger</keyword>
<keyword evidence="2" id="KW-0813">Transport</keyword>
<feature type="transmembrane region" description="Helical" evidence="8">
    <location>
        <begin position="460"/>
        <end position="484"/>
    </location>
</feature>
<evidence type="ECO:0000256" key="8">
    <source>
        <dbReference type="SAM" id="Phobius"/>
    </source>
</evidence>
<name>A0A438HYV9_VITVI</name>
<evidence type="ECO:0000313" key="11">
    <source>
        <dbReference type="Proteomes" id="UP000288805"/>
    </source>
</evidence>
<keyword evidence="4" id="KW-0029">Amino-acid transport</keyword>
<dbReference type="EMBL" id="QGNW01000162">
    <property type="protein sequence ID" value="RVW89654.1"/>
    <property type="molecule type" value="Genomic_DNA"/>
</dbReference>
<dbReference type="InterPro" id="IPR025314">
    <property type="entry name" value="DUF4219"/>
</dbReference>
<evidence type="ECO:0000256" key="1">
    <source>
        <dbReference type="ARBA" id="ARBA00004370"/>
    </source>
</evidence>
<organism evidence="10 11">
    <name type="scientific">Vitis vinifera</name>
    <name type="common">Grape</name>
    <dbReference type="NCBI Taxonomy" id="29760"/>
    <lineage>
        <taxon>Eukaryota</taxon>
        <taxon>Viridiplantae</taxon>
        <taxon>Streptophyta</taxon>
        <taxon>Embryophyta</taxon>
        <taxon>Tracheophyta</taxon>
        <taxon>Spermatophyta</taxon>
        <taxon>Magnoliopsida</taxon>
        <taxon>eudicotyledons</taxon>
        <taxon>Gunneridae</taxon>
        <taxon>Pentapetalae</taxon>
        <taxon>rosids</taxon>
        <taxon>Vitales</taxon>
        <taxon>Vitaceae</taxon>
        <taxon>Viteae</taxon>
        <taxon>Vitis</taxon>
    </lineage>
</organism>
<dbReference type="Pfam" id="PF13961">
    <property type="entry name" value="DUF4219"/>
    <property type="match status" value="1"/>
</dbReference>
<dbReference type="InterPro" id="IPR013057">
    <property type="entry name" value="AA_transpt_TM"/>
</dbReference>
<keyword evidence="5 8" id="KW-1133">Transmembrane helix</keyword>
<dbReference type="Pfam" id="PF14223">
    <property type="entry name" value="Retrotran_gag_2"/>
    <property type="match status" value="2"/>
</dbReference>
<comment type="caution">
    <text evidence="10">The sequence shown here is derived from an EMBL/GenBank/DDBJ whole genome shotgun (WGS) entry which is preliminary data.</text>
</comment>
<dbReference type="GO" id="GO:0006865">
    <property type="term" value="P:amino acid transport"/>
    <property type="evidence" value="ECO:0007669"/>
    <property type="project" value="UniProtKB-KW"/>
</dbReference>
<dbReference type="InterPro" id="IPR001878">
    <property type="entry name" value="Znf_CCHC"/>
</dbReference>
<dbReference type="PANTHER" id="PTHR35317:SF35">
    <property type="entry name" value="DUF4219 DOMAIN-CONTAINING PROTEIN"/>
    <property type="match status" value="1"/>
</dbReference>
<evidence type="ECO:0000256" key="5">
    <source>
        <dbReference type="ARBA" id="ARBA00022989"/>
    </source>
</evidence>
<keyword evidence="7" id="KW-0479">Metal-binding</keyword>
<dbReference type="GO" id="GO:0003676">
    <property type="term" value="F:nucleic acid binding"/>
    <property type="evidence" value="ECO:0007669"/>
    <property type="project" value="InterPro"/>
</dbReference>
<evidence type="ECO:0000256" key="3">
    <source>
        <dbReference type="ARBA" id="ARBA00022692"/>
    </source>
</evidence>
<feature type="transmembrane region" description="Helical" evidence="8">
    <location>
        <begin position="437"/>
        <end position="454"/>
    </location>
</feature>
<proteinExistence type="predicted"/>
<dbReference type="Gene3D" id="4.10.60.10">
    <property type="entry name" value="Zinc finger, CCHC-type"/>
    <property type="match status" value="1"/>
</dbReference>
<keyword evidence="7" id="KW-0862">Zinc</keyword>
<keyword evidence="3 8" id="KW-0812">Transmembrane</keyword>
<evidence type="ECO:0000256" key="7">
    <source>
        <dbReference type="PROSITE-ProRule" id="PRU00047"/>
    </source>
</evidence>
<evidence type="ECO:0000259" key="9">
    <source>
        <dbReference type="PROSITE" id="PS50158"/>
    </source>
</evidence>
<sequence length="523" mass="58586">MEPHQEGASIGRPPFLTGENYSHWKVRMQYFLKMQSEKVWNAVEFGWSPPKVLDREGRPTNVIKPKLEWDRGDNEASENNARAMYSIFNAISTDEFRRIATCTSAKEAWDILQVTHEGTNAVKVSKLQMLTLGEPIPNSKVVRKILRSLPERFRAKVTTIEESKDVDSLKVDELVGSLQTFEMTLGSPRKSKGIALNAIKEESLGSEGEDKKKDKSVKKDLEVECFKCGGKGHYATECPSKKKGKKAMQVTWSDSESCQFSEKESNASEECTNFTAFMASVIDEPLKKEVLSESCESSDSNGDEMSFDSAYETLYKECLSLKQEQVEWKTSERSLINEIKTLKGEKKSLLDKVLLFSFVLTTFTYLAMAMVGYLMYGDSVESQITLSLPTSKVCAEVAIYTTLLIPITRYALMVTPVATAIEGGLSENYKNQRTVRLLIRVGLLISTVIVAYVFPYYESLMAIVGSIFVVSASFLLPCLCYLKINSDWRWGWNCEQMGIVGILVFGTLAGVLGTYSSVYDLVT</sequence>
<dbReference type="SUPFAM" id="SSF57756">
    <property type="entry name" value="Retrovirus zinc finger-like domains"/>
    <property type="match status" value="1"/>
</dbReference>
<dbReference type="Pfam" id="PF01490">
    <property type="entry name" value="Aa_trans"/>
    <property type="match status" value="1"/>
</dbReference>
<dbReference type="AlphaFoldDB" id="A0A438HYV9"/>
<feature type="domain" description="CCHC-type" evidence="9">
    <location>
        <begin position="225"/>
        <end position="240"/>
    </location>
</feature>
<dbReference type="PROSITE" id="PS50158">
    <property type="entry name" value="ZF_CCHC"/>
    <property type="match status" value="1"/>
</dbReference>